<proteinExistence type="inferred from homology"/>
<dbReference type="InterPro" id="IPR011009">
    <property type="entry name" value="Kinase-like_dom_sf"/>
</dbReference>
<evidence type="ECO:0000256" key="3">
    <source>
        <dbReference type="ARBA" id="ARBA00022741"/>
    </source>
</evidence>
<evidence type="ECO:0000313" key="10">
    <source>
        <dbReference type="EMBL" id="WIA12088.1"/>
    </source>
</evidence>
<dbReference type="PANTHER" id="PTHR44329">
    <property type="entry name" value="SERINE/THREONINE-PROTEIN KINASE TNNI3K-RELATED"/>
    <property type="match status" value="1"/>
</dbReference>
<organism evidence="10 11">
    <name type="scientific">Tetradesmus obliquus</name>
    <name type="common">Green alga</name>
    <name type="synonym">Acutodesmus obliquus</name>
    <dbReference type="NCBI Taxonomy" id="3088"/>
    <lineage>
        <taxon>Eukaryota</taxon>
        <taxon>Viridiplantae</taxon>
        <taxon>Chlorophyta</taxon>
        <taxon>core chlorophytes</taxon>
        <taxon>Chlorophyceae</taxon>
        <taxon>CS clade</taxon>
        <taxon>Sphaeropleales</taxon>
        <taxon>Scenedesmaceae</taxon>
        <taxon>Tetradesmus</taxon>
    </lineage>
</organism>
<name>A0ABY8TSH8_TETOB</name>
<evidence type="ECO:0000256" key="4">
    <source>
        <dbReference type="ARBA" id="ARBA00022777"/>
    </source>
</evidence>
<dbReference type="SUPFAM" id="SSF56112">
    <property type="entry name" value="Protein kinase-like (PK-like)"/>
    <property type="match status" value="1"/>
</dbReference>
<dbReference type="InterPro" id="IPR017441">
    <property type="entry name" value="Protein_kinase_ATP_BS"/>
</dbReference>
<keyword evidence="2" id="KW-0808">Transferase</keyword>
<dbReference type="PRINTS" id="PR00109">
    <property type="entry name" value="TYRKINASE"/>
</dbReference>
<evidence type="ECO:0000256" key="8">
    <source>
        <dbReference type="SAM" id="MobiDB-lite"/>
    </source>
</evidence>
<dbReference type="PROSITE" id="PS00107">
    <property type="entry name" value="PROTEIN_KINASE_ATP"/>
    <property type="match status" value="1"/>
</dbReference>
<feature type="region of interest" description="Disordered" evidence="8">
    <location>
        <begin position="1"/>
        <end position="27"/>
    </location>
</feature>
<dbReference type="Proteomes" id="UP001244341">
    <property type="component" value="Chromosome 3b"/>
</dbReference>
<feature type="domain" description="Protein kinase" evidence="9">
    <location>
        <begin position="54"/>
        <end position="309"/>
    </location>
</feature>
<dbReference type="PROSITE" id="PS50011">
    <property type="entry name" value="PROTEIN_KINASE_DOM"/>
    <property type="match status" value="1"/>
</dbReference>
<evidence type="ECO:0000256" key="1">
    <source>
        <dbReference type="ARBA" id="ARBA00022527"/>
    </source>
</evidence>
<keyword evidence="3 6" id="KW-0547">Nucleotide-binding</keyword>
<keyword evidence="11" id="KW-1185">Reference proteome</keyword>
<dbReference type="InterPro" id="IPR051681">
    <property type="entry name" value="Ser/Thr_Kinases-Pseudokinases"/>
</dbReference>
<keyword evidence="1 7" id="KW-0723">Serine/threonine-protein kinase</keyword>
<gene>
    <name evidence="10" type="ORF">OEZ85_012164</name>
</gene>
<evidence type="ECO:0000256" key="5">
    <source>
        <dbReference type="ARBA" id="ARBA00022840"/>
    </source>
</evidence>
<comment type="similarity">
    <text evidence="7">Belongs to the protein kinase superfamily.</text>
</comment>
<dbReference type="InterPro" id="IPR008271">
    <property type="entry name" value="Ser/Thr_kinase_AS"/>
</dbReference>
<feature type="binding site" evidence="6">
    <location>
        <position position="81"/>
    </location>
    <ligand>
        <name>ATP</name>
        <dbReference type="ChEBI" id="CHEBI:30616"/>
    </ligand>
</feature>
<protein>
    <recommendedName>
        <fullName evidence="9">Protein kinase domain-containing protein</fullName>
    </recommendedName>
</protein>
<dbReference type="InterPro" id="IPR001245">
    <property type="entry name" value="Ser-Thr/Tyr_kinase_cat_dom"/>
</dbReference>
<dbReference type="Gene3D" id="3.30.200.20">
    <property type="entry name" value="Phosphorylase Kinase, domain 1"/>
    <property type="match status" value="1"/>
</dbReference>
<reference evidence="10 11" key="1">
    <citation type="submission" date="2023-05" db="EMBL/GenBank/DDBJ databases">
        <title>A 100% complete, gapless, phased diploid assembly of the Scenedesmus obliquus UTEX 3031 genome.</title>
        <authorList>
            <person name="Biondi T.C."/>
            <person name="Hanschen E.R."/>
            <person name="Kwon T."/>
            <person name="Eng W."/>
            <person name="Kruse C.P.S."/>
            <person name="Koehler S.I."/>
            <person name="Kunde Y."/>
            <person name="Gleasner C.D."/>
            <person name="You Mak K.T."/>
            <person name="Polle J."/>
            <person name="Hovde B.T."/>
            <person name="Starkenburg S.R."/>
        </authorList>
    </citation>
    <scope>NUCLEOTIDE SEQUENCE [LARGE SCALE GENOMIC DNA]</scope>
    <source>
        <strain evidence="10 11">DOE0152z</strain>
    </source>
</reference>
<evidence type="ECO:0000256" key="6">
    <source>
        <dbReference type="PROSITE-ProRule" id="PRU10141"/>
    </source>
</evidence>
<evidence type="ECO:0000313" key="11">
    <source>
        <dbReference type="Proteomes" id="UP001244341"/>
    </source>
</evidence>
<dbReference type="InterPro" id="IPR000719">
    <property type="entry name" value="Prot_kinase_dom"/>
</dbReference>
<dbReference type="Pfam" id="PF07714">
    <property type="entry name" value="PK_Tyr_Ser-Thr"/>
    <property type="match status" value="1"/>
</dbReference>
<sequence length="349" mass="37373">MLPPAPRVPGQQQQMQQQQGQQQPPPWRQLQADLGHAAAISAVAGDKEIAFEELQFGQQIGEGGFGKVYYGTWRNTAVAIKVLNAQAADSGKLMAEFMREVTTMTRLPEHQHVLKLLGVCTQQPNLALVTQYCSKGSLYGLLHSPGCYLSWVEVVAMLLGAARGMEHLHANSVLHRDLKSGNLLVDGDGCVKVADFGLSRLYHGMHTMTGGLGTFQWMAPEVLANQRYSNKADVYSFGMVMWECCARQVPFEGLNGVQAALAVMARGARPDIPPHTPPGLAALIQECWAPVPEQRPGFDVVVLRLQELLQSLQQAEVTAAAAAAANATAASFNAAAATAAGYNVAAGMG</sequence>
<accession>A0ABY8TSH8</accession>
<dbReference type="Gene3D" id="1.10.510.10">
    <property type="entry name" value="Transferase(Phosphotransferase) domain 1"/>
    <property type="match status" value="1"/>
</dbReference>
<dbReference type="EMBL" id="CP126210">
    <property type="protein sequence ID" value="WIA12088.1"/>
    <property type="molecule type" value="Genomic_DNA"/>
</dbReference>
<keyword evidence="4" id="KW-0418">Kinase</keyword>
<keyword evidence="5 6" id="KW-0067">ATP-binding</keyword>
<dbReference type="SMART" id="SM00220">
    <property type="entry name" value="S_TKc"/>
    <property type="match status" value="1"/>
</dbReference>
<dbReference type="PROSITE" id="PS00108">
    <property type="entry name" value="PROTEIN_KINASE_ST"/>
    <property type="match status" value="1"/>
</dbReference>
<dbReference type="CDD" id="cd13999">
    <property type="entry name" value="STKc_MAP3K-like"/>
    <property type="match status" value="1"/>
</dbReference>
<dbReference type="PANTHER" id="PTHR44329:SF298">
    <property type="entry name" value="MIXED LINEAGE KINASE DOMAIN-LIKE PROTEIN"/>
    <property type="match status" value="1"/>
</dbReference>
<feature type="compositionally biased region" description="Low complexity" evidence="8">
    <location>
        <begin position="9"/>
        <end position="22"/>
    </location>
</feature>
<evidence type="ECO:0000256" key="7">
    <source>
        <dbReference type="RuleBase" id="RU000304"/>
    </source>
</evidence>
<evidence type="ECO:0000259" key="9">
    <source>
        <dbReference type="PROSITE" id="PS50011"/>
    </source>
</evidence>
<evidence type="ECO:0000256" key="2">
    <source>
        <dbReference type="ARBA" id="ARBA00022679"/>
    </source>
</evidence>